<dbReference type="InterPro" id="IPR036047">
    <property type="entry name" value="F-box-like_dom_sf"/>
</dbReference>
<name>A0A087G6I4_ARAAL</name>
<dbReference type="CDD" id="cd22160">
    <property type="entry name" value="F-box_AtFBL13-like"/>
    <property type="match status" value="1"/>
</dbReference>
<dbReference type="GO" id="GO:0007165">
    <property type="term" value="P:signal transduction"/>
    <property type="evidence" value="ECO:0007669"/>
    <property type="project" value="TreeGrafter"/>
</dbReference>
<reference evidence="7" key="1">
    <citation type="journal article" date="2015" name="Nat. Plants">
        <title>Genome expansion of Arabis alpina linked with retrotransposition and reduced symmetric DNA methylation.</title>
        <authorList>
            <person name="Willing E.M."/>
            <person name="Rawat V."/>
            <person name="Mandakova T."/>
            <person name="Maumus F."/>
            <person name="James G.V."/>
            <person name="Nordstroem K.J."/>
            <person name="Becker C."/>
            <person name="Warthmann N."/>
            <person name="Chica C."/>
            <person name="Szarzynska B."/>
            <person name="Zytnicki M."/>
            <person name="Albani M.C."/>
            <person name="Kiefer C."/>
            <person name="Bergonzi S."/>
            <person name="Castaings L."/>
            <person name="Mateos J.L."/>
            <person name="Berns M.C."/>
            <person name="Bujdoso N."/>
            <person name="Piofczyk T."/>
            <person name="de Lorenzo L."/>
            <person name="Barrero-Sicilia C."/>
            <person name="Mateos I."/>
            <person name="Piednoel M."/>
            <person name="Hagmann J."/>
            <person name="Chen-Min-Tao R."/>
            <person name="Iglesias-Fernandez R."/>
            <person name="Schuster S.C."/>
            <person name="Alonso-Blanco C."/>
            <person name="Roudier F."/>
            <person name="Carbonero P."/>
            <person name="Paz-Ares J."/>
            <person name="Davis S.J."/>
            <person name="Pecinka A."/>
            <person name="Quesneville H."/>
            <person name="Colot V."/>
            <person name="Lysak M.A."/>
            <person name="Weigel D."/>
            <person name="Coupland G."/>
            <person name="Schneeberger K."/>
        </authorList>
    </citation>
    <scope>NUCLEOTIDE SEQUENCE [LARGE SCALE GENOMIC DNA]</scope>
    <source>
        <strain evidence="7">cv. Pajares</strain>
    </source>
</reference>
<dbReference type="PANTHER" id="PTHR48011:SF51">
    <property type="entry name" value="PROTEIN KINASE SUPERFAMILY PROTEIN"/>
    <property type="match status" value="1"/>
</dbReference>
<keyword evidence="7" id="KW-1185">Reference proteome</keyword>
<dbReference type="InterPro" id="IPR055411">
    <property type="entry name" value="LRR_FXL15/At3g58940/PEG3-like"/>
</dbReference>
<dbReference type="InterPro" id="IPR011009">
    <property type="entry name" value="Kinase-like_dom_sf"/>
</dbReference>
<evidence type="ECO:0000256" key="2">
    <source>
        <dbReference type="ARBA" id="ARBA00022989"/>
    </source>
</evidence>
<dbReference type="InterPro" id="IPR008271">
    <property type="entry name" value="Ser/Thr_kinase_AS"/>
</dbReference>
<dbReference type="OrthoDB" id="1036054at2759"/>
<evidence type="ECO:0000256" key="1">
    <source>
        <dbReference type="ARBA" id="ARBA00022692"/>
    </source>
</evidence>
<dbReference type="Pfam" id="PF24758">
    <property type="entry name" value="LRR_At5g56370"/>
    <property type="match status" value="1"/>
</dbReference>
<evidence type="ECO:0000313" key="6">
    <source>
        <dbReference type="EMBL" id="KFK25486.1"/>
    </source>
</evidence>
<dbReference type="Pfam" id="PF00069">
    <property type="entry name" value="Pkinase"/>
    <property type="match status" value="1"/>
</dbReference>
<dbReference type="InterPro" id="IPR032675">
    <property type="entry name" value="LRR_dom_sf"/>
</dbReference>
<evidence type="ECO:0000313" key="7">
    <source>
        <dbReference type="Proteomes" id="UP000029120"/>
    </source>
</evidence>
<dbReference type="SUPFAM" id="SSF81383">
    <property type="entry name" value="F-box domain"/>
    <property type="match status" value="1"/>
</dbReference>
<dbReference type="InterPro" id="IPR053781">
    <property type="entry name" value="F-box_AtFBL13-like"/>
</dbReference>
<sequence>MKEEFVKRLGKGEYGTVDLVKYTNTDGSSFLSAVKTSYADVYDSLNREIQILSELRGYPNIVKCFGDYLEESFNDKGHKVYKLHLEYASEGSLSGFMDKYLDRKLPEPMIRDFTRMILEGLVSIHGHGYVHCDLKSDNLLVFPLSDDYDSSYEIKISDFGNSLEVGEVPGYWEMEFPFVGTPVYMPPESLYDGVANKTLDLWSLGCLVLEMYTGEKPWEGVGYDDLVTLLLDGKAPEIPECLPCDAREFIETCFSRKHEDRGSAYELLLHGFLHRQVEKIVPVVTFEVAEEGTSCLKLRLRGATDKPMVGLEKPVRFKISLSKPKKFKKFLKKLMKMKDMMMPMKAFDSNLVYVQNLSFSLKRNRRLWIFQNPKPISNSMEKRKAKENRLVVSSNDAKEEDMISKLPESLLSQMLLYLPTKEAVKTCVLSNRWKSLWLLLPALDLETSEFPDYNAFVSFMDRFLDFSVEQKSCLHKLKLSISNDKCSCVSRWIDTVATSKLQHLDVECLLVKSHCFQVMPLSLYICQSLHYLRLSRVSLATFESVSLPCVKTMRLELNVYANEESLKSLISSCPVLEDLRFVRRVDDNVKVLRVHSQTLTSLSVECEYDDLDEDDDFDYENSAVIIDAPRLKYLTFEYDLSVGKIISNSGSLSTVNLLGAFFLRDNVGEVDLQKRYIVRNFFTSISGVRDMKISWNAFEFIERMLPLPQFCELSCLEAQLYFPSVDYLPTILESCPNLRSLILDLQNCSVGQTILSSVPQCLLSSLEFVEIKGMLYEKDEFEMLLKLARYFAKNSVILKKIVVYSRCITREENAAVLRDLFALPRQSSTCQILVKTQKKKEIVR</sequence>
<dbReference type="Gene3D" id="3.80.10.10">
    <property type="entry name" value="Ribonuclease Inhibitor"/>
    <property type="match status" value="1"/>
</dbReference>
<accession>A0A087G6I4</accession>
<dbReference type="Gramene" id="KFK25486">
    <property type="protein sequence ID" value="KFK25486"/>
    <property type="gene ID" value="AALP_AA8G120700"/>
</dbReference>
<dbReference type="SMART" id="SM00579">
    <property type="entry name" value="FBD"/>
    <property type="match status" value="1"/>
</dbReference>
<feature type="domain" description="Protein kinase" evidence="4">
    <location>
        <begin position="3"/>
        <end position="273"/>
    </location>
</feature>
<dbReference type="Pfam" id="PF08387">
    <property type="entry name" value="FBD"/>
    <property type="match status" value="1"/>
</dbReference>
<dbReference type="InterPro" id="IPR000719">
    <property type="entry name" value="Prot_kinase_dom"/>
</dbReference>
<dbReference type="GO" id="GO:0005524">
    <property type="term" value="F:ATP binding"/>
    <property type="evidence" value="ECO:0007669"/>
    <property type="project" value="InterPro"/>
</dbReference>
<dbReference type="PANTHER" id="PTHR48011">
    <property type="entry name" value="CCR4-NOT TRANSCRIPTIONAL COMPLEX SUBUNIT CAF120-RELATED"/>
    <property type="match status" value="1"/>
</dbReference>
<dbReference type="Proteomes" id="UP000029120">
    <property type="component" value="Chromosome 8"/>
</dbReference>
<dbReference type="PROSITE" id="PS50181">
    <property type="entry name" value="FBOX"/>
    <property type="match status" value="1"/>
</dbReference>
<organism evidence="6 7">
    <name type="scientific">Arabis alpina</name>
    <name type="common">Alpine rock-cress</name>
    <dbReference type="NCBI Taxonomy" id="50452"/>
    <lineage>
        <taxon>Eukaryota</taxon>
        <taxon>Viridiplantae</taxon>
        <taxon>Streptophyta</taxon>
        <taxon>Embryophyta</taxon>
        <taxon>Tracheophyta</taxon>
        <taxon>Spermatophyta</taxon>
        <taxon>Magnoliopsida</taxon>
        <taxon>eudicotyledons</taxon>
        <taxon>Gunneridae</taxon>
        <taxon>Pentapetalae</taxon>
        <taxon>rosids</taxon>
        <taxon>malvids</taxon>
        <taxon>Brassicales</taxon>
        <taxon>Brassicaceae</taxon>
        <taxon>Arabideae</taxon>
        <taxon>Arabis</taxon>
    </lineage>
</organism>
<evidence type="ECO:0008006" key="8">
    <source>
        <dbReference type="Google" id="ProtNLM"/>
    </source>
</evidence>
<evidence type="ECO:0000259" key="4">
    <source>
        <dbReference type="PROSITE" id="PS50011"/>
    </source>
</evidence>
<proteinExistence type="predicted"/>
<dbReference type="GO" id="GO:0004672">
    <property type="term" value="F:protein kinase activity"/>
    <property type="evidence" value="ECO:0007669"/>
    <property type="project" value="InterPro"/>
</dbReference>
<dbReference type="SMART" id="SM00220">
    <property type="entry name" value="S_TKc"/>
    <property type="match status" value="1"/>
</dbReference>
<feature type="domain" description="F-box" evidence="5">
    <location>
        <begin position="400"/>
        <end position="436"/>
    </location>
</feature>
<evidence type="ECO:0000256" key="3">
    <source>
        <dbReference type="ARBA" id="ARBA00023136"/>
    </source>
</evidence>
<keyword evidence="2" id="KW-1133">Transmembrane helix</keyword>
<dbReference type="PROSITE" id="PS50011">
    <property type="entry name" value="PROTEIN_KINASE_DOM"/>
    <property type="match status" value="1"/>
</dbReference>
<gene>
    <name evidence="6" type="ordered locus">AALP_Aa8g120700</name>
</gene>
<dbReference type="PROSITE" id="PS00108">
    <property type="entry name" value="PROTEIN_KINASE_ST"/>
    <property type="match status" value="1"/>
</dbReference>
<keyword evidence="3" id="KW-0472">Membrane</keyword>
<dbReference type="InterPro" id="IPR006566">
    <property type="entry name" value="FBD"/>
</dbReference>
<dbReference type="eggNOG" id="KOG0198">
    <property type="taxonomic scope" value="Eukaryota"/>
</dbReference>
<keyword evidence="1" id="KW-0812">Transmembrane</keyword>
<dbReference type="InterPro" id="IPR001810">
    <property type="entry name" value="F-box_dom"/>
</dbReference>
<dbReference type="EMBL" id="CM002876">
    <property type="protein sequence ID" value="KFK25486.1"/>
    <property type="molecule type" value="Genomic_DNA"/>
</dbReference>
<dbReference type="InterPro" id="IPR052751">
    <property type="entry name" value="Plant_MAPKKK"/>
</dbReference>
<dbReference type="SUPFAM" id="SSF56112">
    <property type="entry name" value="Protein kinase-like (PK-like)"/>
    <property type="match status" value="1"/>
</dbReference>
<dbReference type="SUPFAM" id="SSF52047">
    <property type="entry name" value="RNI-like"/>
    <property type="match status" value="1"/>
</dbReference>
<protein>
    <recommendedName>
        <fullName evidence="8">Protein kinase domain-containing protein</fullName>
    </recommendedName>
</protein>
<dbReference type="AlphaFoldDB" id="A0A087G6I4"/>
<dbReference type="Gene3D" id="1.10.510.10">
    <property type="entry name" value="Transferase(Phosphotransferase) domain 1"/>
    <property type="match status" value="1"/>
</dbReference>
<evidence type="ECO:0000259" key="5">
    <source>
        <dbReference type="PROSITE" id="PS50181"/>
    </source>
</evidence>